<dbReference type="STRING" id="551459.SAMN05421796_11247"/>
<evidence type="ECO:0000313" key="2">
    <source>
        <dbReference type="EMBL" id="PQA95386.1"/>
    </source>
</evidence>
<keyword evidence="1" id="KW-0472">Membrane</keyword>
<sequence>MKENKGWIICFIILFVVFIIANKIDHEGNADRLAEEECILVVEIPSAKFTSDGFKTQGYQPKNKKSCKYIHHNRWWSSYKNEIEIGDTIVKKKGQLVFRIHKKDSIIIHKYKL</sequence>
<reference evidence="2 5" key="1">
    <citation type="submission" date="2016-11" db="EMBL/GenBank/DDBJ databases">
        <title>Whole genomes of Flavobacteriaceae.</title>
        <authorList>
            <person name="Stine C."/>
            <person name="Li C."/>
            <person name="Tadesse D."/>
        </authorList>
    </citation>
    <scope>NUCLEOTIDE SEQUENCE [LARGE SCALE GENOMIC DNA]</scope>
    <source>
        <strain evidence="2 5">DSM 21068</strain>
    </source>
</reference>
<accession>A0A1N7PAA2</accession>
<reference evidence="4" key="3">
    <citation type="submission" date="2017-01" db="EMBL/GenBank/DDBJ databases">
        <authorList>
            <person name="Varghese N."/>
            <person name="Submissions S."/>
        </authorList>
    </citation>
    <scope>NUCLEOTIDE SEQUENCE [LARGE SCALE GENOMIC DNA]</scope>
    <source>
        <strain evidence="4">DSM 21068</strain>
    </source>
</reference>
<evidence type="ECO:0000313" key="5">
    <source>
        <dbReference type="Proteomes" id="UP000238314"/>
    </source>
</evidence>
<keyword evidence="5" id="KW-1185">Reference proteome</keyword>
<gene>
    <name evidence="2" type="ORF">B0A70_06145</name>
    <name evidence="3" type="ORF">SAMN05421796_11247</name>
</gene>
<reference evidence="3" key="2">
    <citation type="submission" date="2017-01" db="EMBL/GenBank/DDBJ databases">
        <authorList>
            <person name="Mah S.A."/>
            <person name="Swanson W.J."/>
            <person name="Moy G.W."/>
            <person name="Vacquier V.D."/>
        </authorList>
    </citation>
    <scope>NUCLEOTIDE SEQUENCE [LARGE SCALE GENOMIC DNA]</scope>
    <source>
        <strain evidence="3">DSM 21068</strain>
    </source>
</reference>
<dbReference type="RefSeq" id="WP_076452792.1">
    <property type="nucleotide sequence ID" value="NZ_FTOJ01000012.1"/>
</dbReference>
<protein>
    <submittedName>
        <fullName evidence="3">Uncharacterized protein</fullName>
    </submittedName>
</protein>
<dbReference type="EMBL" id="MUGO01000007">
    <property type="protein sequence ID" value="PQA95386.1"/>
    <property type="molecule type" value="Genomic_DNA"/>
</dbReference>
<keyword evidence="1" id="KW-1133">Transmembrane helix</keyword>
<evidence type="ECO:0000313" key="3">
    <source>
        <dbReference type="EMBL" id="SIT07553.1"/>
    </source>
</evidence>
<organism evidence="3 4">
    <name type="scientific">Chryseobacterium piscicola</name>
    <dbReference type="NCBI Taxonomy" id="551459"/>
    <lineage>
        <taxon>Bacteria</taxon>
        <taxon>Pseudomonadati</taxon>
        <taxon>Bacteroidota</taxon>
        <taxon>Flavobacteriia</taxon>
        <taxon>Flavobacteriales</taxon>
        <taxon>Weeksellaceae</taxon>
        <taxon>Chryseobacterium group</taxon>
        <taxon>Chryseobacterium</taxon>
    </lineage>
</organism>
<proteinExistence type="predicted"/>
<dbReference type="Proteomes" id="UP000186246">
    <property type="component" value="Unassembled WGS sequence"/>
</dbReference>
<dbReference type="Proteomes" id="UP000238314">
    <property type="component" value="Unassembled WGS sequence"/>
</dbReference>
<keyword evidence="1" id="KW-0812">Transmembrane</keyword>
<name>A0A1N7PAA2_9FLAO</name>
<evidence type="ECO:0000313" key="4">
    <source>
        <dbReference type="Proteomes" id="UP000186246"/>
    </source>
</evidence>
<feature type="transmembrane region" description="Helical" evidence="1">
    <location>
        <begin position="6"/>
        <end position="24"/>
    </location>
</feature>
<evidence type="ECO:0000256" key="1">
    <source>
        <dbReference type="SAM" id="Phobius"/>
    </source>
</evidence>
<dbReference type="AlphaFoldDB" id="A0A1N7PAA2"/>
<dbReference type="OrthoDB" id="1259728at2"/>
<dbReference type="EMBL" id="FTOJ01000012">
    <property type="protein sequence ID" value="SIT07553.1"/>
    <property type="molecule type" value="Genomic_DNA"/>
</dbReference>